<keyword evidence="8" id="KW-1185">Reference proteome</keyword>
<organism evidence="7 8">
    <name type="scientific">Lactuca saligna</name>
    <name type="common">Willowleaf lettuce</name>
    <dbReference type="NCBI Taxonomy" id="75948"/>
    <lineage>
        <taxon>Eukaryota</taxon>
        <taxon>Viridiplantae</taxon>
        <taxon>Streptophyta</taxon>
        <taxon>Embryophyta</taxon>
        <taxon>Tracheophyta</taxon>
        <taxon>Spermatophyta</taxon>
        <taxon>Magnoliopsida</taxon>
        <taxon>eudicotyledons</taxon>
        <taxon>Gunneridae</taxon>
        <taxon>Pentapetalae</taxon>
        <taxon>asterids</taxon>
        <taxon>campanulids</taxon>
        <taxon>Asterales</taxon>
        <taxon>Asteraceae</taxon>
        <taxon>Cichorioideae</taxon>
        <taxon>Cichorieae</taxon>
        <taxon>Lactucinae</taxon>
        <taxon>Lactuca</taxon>
    </lineage>
</organism>
<proteinExistence type="inferred from homology"/>
<dbReference type="GO" id="GO:0001228">
    <property type="term" value="F:DNA-binding transcription activator activity, RNA polymerase II-specific"/>
    <property type="evidence" value="ECO:0007669"/>
    <property type="project" value="InterPro"/>
</dbReference>
<dbReference type="GO" id="GO:0046982">
    <property type="term" value="F:protein heterodimerization activity"/>
    <property type="evidence" value="ECO:0007669"/>
    <property type="project" value="InterPro"/>
</dbReference>
<dbReference type="GO" id="GO:0000978">
    <property type="term" value="F:RNA polymerase II cis-regulatory region sequence-specific DNA binding"/>
    <property type="evidence" value="ECO:0007669"/>
    <property type="project" value="TreeGrafter"/>
</dbReference>
<evidence type="ECO:0000256" key="4">
    <source>
        <dbReference type="ARBA" id="ARBA00023163"/>
    </source>
</evidence>
<keyword evidence="4" id="KW-0804">Transcription</keyword>
<evidence type="ECO:0000259" key="6">
    <source>
        <dbReference type="Pfam" id="PF00808"/>
    </source>
</evidence>
<keyword evidence="2" id="KW-0805">Transcription regulation</keyword>
<evidence type="ECO:0000256" key="2">
    <source>
        <dbReference type="ARBA" id="ARBA00023015"/>
    </source>
</evidence>
<evidence type="ECO:0000256" key="1">
    <source>
        <dbReference type="ARBA" id="ARBA00009053"/>
    </source>
</evidence>
<dbReference type="CDD" id="cd22907">
    <property type="entry name" value="HFD_NFYB"/>
    <property type="match status" value="1"/>
</dbReference>
<evidence type="ECO:0000313" key="8">
    <source>
        <dbReference type="Proteomes" id="UP001177003"/>
    </source>
</evidence>
<protein>
    <recommendedName>
        <fullName evidence="6">Transcription factor CBF/NF-Y/archaeal histone domain-containing protein</fullName>
    </recommendedName>
</protein>
<dbReference type="AlphaFoldDB" id="A0AA36EDA7"/>
<comment type="similarity">
    <text evidence="1">Belongs to the NFYB/HAP3 subunit family.</text>
</comment>
<keyword evidence="3" id="KW-0238">DNA-binding</keyword>
<reference evidence="7" key="1">
    <citation type="submission" date="2023-04" db="EMBL/GenBank/DDBJ databases">
        <authorList>
            <person name="Vijverberg K."/>
            <person name="Xiong W."/>
            <person name="Schranz E."/>
        </authorList>
    </citation>
    <scope>NUCLEOTIDE SEQUENCE</scope>
</reference>
<dbReference type="PANTHER" id="PTHR11064">
    <property type="entry name" value="CCAAT-BINDING TRANSCRIPTION FACTOR-RELATED"/>
    <property type="match status" value="1"/>
</dbReference>
<dbReference type="Gene3D" id="1.10.20.10">
    <property type="entry name" value="Histone, subunit A"/>
    <property type="match status" value="1"/>
</dbReference>
<name>A0AA36EDA7_LACSI</name>
<accession>A0AA36EDA7</accession>
<evidence type="ECO:0000256" key="5">
    <source>
        <dbReference type="SAM" id="MobiDB-lite"/>
    </source>
</evidence>
<dbReference type="GO" id="GO:0016602">
    <property type="term" value="C:CCAAT-binding factor complex"/>
    <property type="evidence" value="ECO:0007669"/>
    <property type="project" value="InterPro"/>
</dbReference>
<dbReference type="Pfam" id="PF00808">
    <property type="entry name" value="CBFD_NFYB_HMF"/>
    <property type="match status" value="1"/>
</dbReference>
<evidence type="ECO:0000256" key="3">
    <source>
        <dbReference type="ARBA" id="ARBA00023125"/>
    </source>
</evidence>
<dbReference type="SUPFAM" id="SSF47113">
    <property type="entry name" value="Histone-fold"/>
    <property type="match status" value="1"/>
</dbReference>
<gene>
    <name evidence="7" type="ORF">LSALG_LOCUS28830</name>
</gene>
<evidence type="ECO:0000313" key="7">
    <source>
        <dbReference type="EMBL" id="CAI9289600.1"/>
    </source>
</evidence>
<dbReference type="PANTHER" id="PTHR11064:SF9">
    <property type="entry name" value="NUCLEAR TRANSCRIPTION FACTOR Y SUBUNIT BETA"/>
    <property type="match status" value="1"/>
</dbReference>
<dbReference type="Proteomes" id="UP001177003">
    <property type="component" value="Chromosome 6"/>
</dbReference>
<sequence length="209" mass="23178">MILKTIKSLSVDVSVGCLHELPYRSCELSRTFSRPNLRKFLPQSGLASGMAEEAPSSPGGSGSHEKGGAGGDRSPRSPSANVLGLDEDLFLPIANVRRIIKKGKVLPRDAKIAKDTKQTYLECVSVFISFITSEASDKCRKDKRQTLNGDDLIWAMNRLGFQDYVNPLKAYLNRYRQVTQIEGEYIRSIKDHDLQSHSCKAQNSSQLFG</sequence>
<feature type="region of interest" description="Disordered" evidence="5">
    <location>
        <begin position="48"/>
        <end position="78"/>
    </location>
</feature>
<feature type="domain" description="Transcription factor CBF/NF-Y/archaeal histone" evidence="6">
    <location>
        <begin position="90"/>
        <end position="156"/>
    </location>
</feature>
<dbReference type="EMBL" id="OX465082">
    <property type="protein sequence ID" value="CAI9289600.1"/>
    <property type="molecule type" value="Genomic_DNA"/>
</dbReference>
<dbReference type="InterPro" id="IPR003958">
    <property type="entry name" value="CBFA_NFYB_domain"/>
</dbReference>
<dbReference type="InterPro" id="IPR027113">
    <property type="entry name" value="Transc_fact_NFYB/HAP3"/>
</dbReference>
<dbReference type="InterPro" id="IPR009072">
    <property type="entry name" value="Histone-fold"/>
</dbReference>
<dbReference type="PRINTS" id="PR00615">
    <property type="entry name" value="CCAATSUBUNTA"/>
</dbReference>